<dbReference type="PANTHER" id="PTHR37841:SF1">
    <property type="entry name" value="DUF3298 DOMAIN-CONTAINING PROTEIN"/>
    <property type="match status" value="1"/>
</dbReference>
<sequence length="681" mass="78342">MLKRISVTIFTLLVLYSGAKAQNFKDDIKKYINNIESIEDAHDKLNEQIEAIKFIESMHSLQSIKLMSEEEEEEDSNEDEDYKAAISIPSHLNSDSIKAELSGYFQKISFTQNLTPPSSEFRSGYDASDLALIFGIPLSNPNALINLTAHKIYYADGTIESPEKELLLKQYQEFDHARFIDSIQVKMVLHYPTAIQKISLSVEHTSVEDSTIQATSIEGREASLTLSENVYNNLVTIQGIDNNGKVLDHTSKSTSSNYSPSTSIYFQEIAKESQLIIDNIDNNKYSSFEDLKEDMLERLSSIEAPEESQRYTAWVQFKKKIKGVDIYYTTQQDSINISETIVNRDLPTTSEKGFHLASDPETYKYGIVDNTCNWIIEPQFLWLKHFRNLFYQGEKDENDPEYKTYKLDIENQTLAPYKYQIADTISGQYYLVYEGESPDKTGLMDRDEKIIIPLEKYSIYSPLKNLFIVKASKGETIKTGLYNELGQILLPEIYYPINVGEDGYIYASIYDNERLLTTIFDTDIKQITKDKWSAQNQFTPHSDLVLIEDENGSKFYINKQAEIVIPQSDEYEFDNEFWFGMTIVEQKDPETEEYKYGYIHADGKLTIPIQYDKALPFQGEYAYVEKDGKAMLIDKSNNVYKVLPLIIGNWGYVLDIDPAYTQYRLEDDSVLDGYGNFVRNI</sequence>
<gene>
    <name evidence="3" type="ORF">CLV62_101521</name>
</gene>
<dbReference type="RefSeq" id="WP_110309201.1">
    <property type="nucleotide sequence ID" value="NZ_QICL01000001.1"/>
</dbReference>
<reference evidence="3 4" key="1">
    <citation type="submission" date="2018-03" db="EMBL/GenBank/DDBJ databases">
        <title>Genomic Encyclopedia of Archaeal and Bacterial Type Strains, Phase II (KMG-II): from individual species to whole genera.</title>
        <authorList>
            <person name="Goeker M."/>
        </authorList>
    </citation>
    <scope>NUCLEOTIDE SEQUENCE [LARGE SCALE GENOMIC DNA]</scope>
    <source>
        <strain evidence="3 4">DSM 100214</strain>
    </source>
</reference>
<evidence type="ECO:0000256" key="1">
    <source>
        <dbReference type="SAM" id="Coils"/>
    </source>
</evidence>
<proteinExistence type="predicted"/>
<dbReference type="EMBL" id="QICL01000001">
    <property type="protein sequence ID" value="PXV69252.1"/>
    <property type="molecule type" value="Genomic_DNA"/>
</dbReference>
<evidence type="ECO:0000313" key="3">
    <source>
        <dbReference type="EMBL" id="PXV69252.1"/>
    </source>
</evidence>
<keyword evidence="1" id="KW-0175">Coiled coil</keyword>
<feature type="chain" id="PRO_5016106679" evidence="2">
    <location>
        <begin position="22"/>
        <end position="681"/>
    </location>
</feature>
<keyword evidence="4" id="KW-1185">Reference proteome</keyword>
<accession>A0A2V3PVU6</accession>
<name>A0A2V3PVU6_9BACT</name>
<dbReference type="Proteomes" id="UP000247973">
    <property type="component" value="Unassembled WGS sequence"/>
</dbReference>
<protein>
    <submittedName>
        <fullName evidence="3">WG repeat protein</fullName>
    </submittedName>
</protein>
<feature type="signal peptide" evidence="2">
    <location>
        <begin position="1"/>
        <end position="21"/>
    </location>
</feature>
<dbReference type="OrthoDB" id="5464673at2"/>
<evidence type="ECO:0000256" key="2">
    <source>
        <dbReference type="SAM" id="SignalP"/>
    </source>
</evidence>
<keyword evidence="2" id="KW-0732">Signal</keyword>
<evidence type="ECO:0000313" key="4">
    <source>
        <dbReference type="Proteomes" id="UP000247973"/>
    </source>
</evidence>
<dbReference type="InterPro" id="IPR032774">
    <property type="entry name" value="WG_beta_rep"/>
</dbReference>
<organism evidence="3 4">
    <name type="scientific">Dysgonomonas alginatilytica</name>
    <dbReference type="NCBI Taxonomy" id="1605892"/>
    <lineage>
        <taxon>Bacteria</taxon>
        <taxon>Pseudomonadati</taxon>
        <taxon>Bacteroidota</taxon>
        <taxon>Bacteroidia</taxon>
        <taxon>Bacteroidales</taxon>
        <taxon>Dysgonomonadaceae</taxon>
        <taxon>Dysgonomonas</taxon>
    </lineage>
</organism>
<dbReference type="Pfam" id="PF14903">
    <property type="entry name" value="WG_beta_rep"/>
    <property type="match status" value="1"/>
</dbReference>
<comment type="caution">
    <text evidence="3">The sequence shown here is derived from an EMBL/GenBank/DDBJ whole genome shotgun (WGS) entry which is preliminary data.</text>
</comment>
<dbReference type="PANTHER" id="PTHR37841">
    <property type="entry name" value="GLR2918 PROTEIN"/>
    <property type="match status" value="1"/>
</dbReference>
<feature type="coiled-coil region" evidence="1">
    <location>
        <begin position="21"/>
        <end position="48"/>
    </location>
</feature>
<dbReference type="AlphaFoldDB" id="A0A2V3PVU6"/>